<evidence type="ECO:0000313" key="2">
    <source>
        <dbReference type="EMBL" id="QJW93042.1"/>
    </source>
</evidence>
<dbReference type="InterPro" id="IPR036280">
    <property type="entry name" value="Multihaem_cyt_sf"/>
</dbReference>
<dbReference type="Proteomes" id="UP000503447">
    <property type="component" value="Chromosome"/>
</dbReference>
<gene>
    <name evidence="2" type="ORF">FTUN_0542</name>
</gene>
<dbReference type="EMBL" id="CP053452">
    <property type="protein sequence ID" value="QJW93042.1"/>
    <property type="molecule type" value="Genomic_DNA"/>
</dbReference>
<sequence>MMPRSPSRDLSDRYIGKRGYFRNPDAFRRGRYALAVVVFLGAVGWAAVDVLNPTRAAYGHSHGPLAGPHAAFDDNCAACHVGQSLDFNPLAVFRARDRWHDLSCGKCHAGQDDIGFAHHDSGTNAAQEFHKRCSNCHHDHNGRQNSLVRLSDADCTRCHSDLGKWHEPSKSRSGTPYQNTITSFATNHPEFRALDISSKPRTLTFSHAVHMNPGQAYTPGGKEAMTLARVTELSGRAAADRYRKPGQDDNSPVLLDCASCHQLDPGAGTPTFDKLKTALDSFGEPTRALLPPRPEGAYFLPLNYEVSCRACHPLTAPEGVSAGKVVPRFNVAHRRQPTELAAELKAGYVKGMVGTNHPGARGPARARRQARRPARRRHPDNRGRGRPPRAGRRAAAPLRRGRVRQVPRGRRTGRGRHVPHRTGARSDGLVHAREVQPLRAPRHDLRHVPPRHRGGDHRAGRREQARADADPGRRVVPRLSLAGRHEGDAAGRLQGRRRRRAGGVYRLPPLPPQRHAASGPRVAGPVPERPAGPGRLAQGEVTKSGQ</sequence>
<feature type="region of interest" description="Disordered" evidence="1">
    <location>
        <begin position="352"/>
        <end position="546"/>
    </location>
</feature>
<proteinExistence type="predicted"/>
<feature type="compositionally biased region" description="Basic residues" evidence="1">
    <location>
        <begin position="364"/>
        <end position="392"/>
    </location>
</feature>
<feature type="compositionally biased region" description="Basic and acidic residues" evidence="1">
    <location>
        <begin position="428"/>
        <end position="447"/>
    </location>
</feature>
<accession>A0A6M5YJ96</accession>
<keyword evidence="3" id="KW-1185">Reference proteome</keyword>
<evidence type="ECO:0000256" key="1">
    <source>
        <dbReference type="SAM" id="MobiDB-lite"/>
    </source>
</evidence>
<dbReference type="AlphaFoldDB" id="A0A6M5YJ96"/>
<organism evidence="2 3">
    <name type="scientific">Frigoriglobus tundricola</name>
    <dbReference type="NCBI Taxonomy" id="2774151"/>
    <lineage>
        <taxon>Bacteria</taxon>
        <taxon>Pseudomonadati</taxon>
        <taxon>Planctomycetota</taxon>
        <taxon>Planctomycetia</taxon>
        <taxon>Gemmatales</taxon>
        <taxon>Gemmataceae</taxon>
        <taxon>Frigoriglobus</taxon>
    </lineage>
</organism>
<feature type="compositionally biased region" description="Basic and acidic residues" evidence="1">
    <location>
        <begin position="456"/>
        <end position="473"/>
    </location>
</feature>
<reference evidence="3" key="1">
    <citation type="submission" date="2020-05" db="EMBL/GenBank/DDBJ databases">
        <title>Frigoriglobus tundricola gen. nov., sp. nov., a psychrotolerant cellulolytic planctomycete of the family Gemmataceae with two divergent copies of 16S rRNA gene.</title>
        <authorList>
            <person name="Kulichevskaya I.S."/>
            <person name="Ivanova A.A."/>
            <person name="Naumoff D.G."/>
            <person name="Beletsky A.V."/>
            <person name="Rijpstra W.I.C."/>
            <person name="Sinninghe Damste J.S."/>
            <person name="Mardanov A.V."/>
            <person name="Ravin N.V."/>
            <person name="Dedysh S.N."/>
        </authorList>
    </citation>
    <scope>NUCLEOTIDE SEQUENCE [LARGE SCALE GENOMIC DNA]</scope>
    <source>
        <strain evidence="3">PL17</strain>
    </source>
</reference>
<evidence type="ECO:0000313" key="3">
    <source>
        <dbReference type="Proteomes" id="UP000503447"/>
    </source>
</evidence>
<dbReference type="Gene3D" id="3.90.10.10">
    <property type="entry name" value="Cytochrome C3"/>
    <property type="match status" value="1"/>
</dbReference>
<dbReference type="KEGG" id="ftj:FTUN_0542"/>
<protein>
    <submittedName>
        <fullName evidence="2">Uncharacterized protein</fullName>
    </submittedName>
</protein>
<feature type="compositionally biased region" description="Basic residues" evidence="1">
    <location>
        <begin position="399"/>
        <end position="423"/>
    </location>
</feature>
<dbReference type="SUPFAM" id="SSF48695">
    <property type="entry name" value="Multiheme cytochromes"/>
    <property type="match status" value="1"/>
</dbReference>
<name>A0A6M5YJ96_9BACT</name>